<protein>
    <submittedName>
        <fullName evidence="3">Lasso peptide biosynthesis B2 protein</fullName>
    </submittedName>
</protein>
<evidence type="ECO:0000259" key="2">
    <source>
        <dbReference type="Pfam" id="PF13471"/>
    </source>
</evidence>
<sequence>MPDQTRFKGPAMNAVILKPRVGYCDIDDRLVFLDVDRDRYLMIAPELEMAVRDLVAGRVLDAKGLETLAATGLFISSHAAAGSSHPFSGIRAARALCDRAEVTSDKLAFGAHYVAAFLCLAFFHLVARYCPLRMKIFLATSLARSGEKALLPSKIPVLLAAFHSASLVFPRKDRCLADALALHAYLALSRLRTTLVFGVQLGPFQAHCWVQHEDVVLGQDIETVRAFHPVLALP</sequence>
<dbReference type="OrthoDB" id="119963at2"/>
<dbReference type="EMBL" id="QVRA01000014">
    <property type="protein sequence ID" value="RJG53638.1"/>
    <property type="molecule type" value="Genomic_DNA"/>
</dbReference>
<dbReference type="NCBIfam" id="NF033537">
    <property type="entry name" value="lasso_biosyn_B2"/>
    <property type="match status" value="1"/>
</dbReference>
<keyword evidence="1" id="KW-0812">Transmembrane</keyword>
<dbReference type="Proteomes" id="UP000283469">
    <property type="component" value="Unassembled WGS sequence"/>
</dbReference>
<keyword evidence="1" id="KW-0472">Membrane</keyword>
<proteinExistence type="predicted"/>
<gene>
    <name evidence="3" type="ORF">D0Z70_15420</name>
</gene>
<evidence type="ECO:0000313" key="4">
    <source>
        <dbReference type="Proteomes" id="UP000283469"/>
    </source>
</evidence>
<feature type="domain" description="Microcin J25-processing protein McjB C-terminal" evidence="2">
    <location>
        <begin position="155"/>
        <end position="231"/>
    </location>
</feature>
<reference evidence="3 4" key="1">
    <citation type="submission" date="2018-08" db="EMBL/GenBank/DDBJ databases">
        <title>Sphingobium sp. EO9.</title>
        <authorList>
            <person name="Park Y."/>
            <person name="Kim K.H."/>
            <person name="Jeon C.O."/>
        </authorList>
    </citation>
    <scope>NUCLEOTIDE SEQUENCE [LARGE SCALE GENOMIC DNA]</scope>
    <source>
        <strain evidence="3 4">EO9</strain>
    </source>
</reference>
<dbReference type="Pfam" id="PF13471">
    <property type="entry name" value="Transglut_core3"/>
    <property type="match status" value="1"/>
</dbReference>
<comment type="caution">
    <text evidence="3">The sequence shown here is derived from an EMBL/GenBank/DDBJ whole genome shotgun (WGS) entry which is preliminary data.</text>
</comment>
<dbReference type="InterPro" id="IPR032708">
    <property type="entry name" value="McjB_C"/>
</dbReference>
<evidence type="ECO:0000256" key="1">
    <source>
        <dbReference type="SAM" id="Phobius"/>
    </source>
</evidence>
<feature type="transmembrane region" description="Helical" evidence="1">
    <location>
        <begin position="107"/>
        <end position="127"/>
    </location>
</feature>
<dbReference type="AlphaFoldDB" id="A0A418YQ88"/>
<keyword evidence="4" id="KW-1185">Reference proteome</keyword>
<evidence type="ECO:0000313" key="3">
    <source>
        <dbReference type="EMBL" id="RJG53638.1"/>
    </source>
</evidence>
<name>A0A418YQ88_9SPHN</name>
<accession>A0A418YQ88</accession>
<dbReference type="InterPro" id="IPR053521">
    <property type="entry name" value="McjB-like"/>
</dbReference>
<keyword evidence="1" id="KW-1133">Transmembrane helix</keyword>
<organism evidence="3 4">
    <name type="scientific">Sphingobium terrigena</name>
    <dbReference type="NCBI Taxonomy" id="2304063"/>
    <lineage>
        <taxon>Bacteria</taxon>
        <taxon>Pseudomonadati</taxon>
        <taxon>Pseudomonadota</taxon>
        <taxon>Alphaproteobacteria</taxon>
        <taxon>Sphingomonadales</taxon>
        <taxon>Sphingomonadaceae</taxon>
        <taxon>Sphingobium</taxon>
    </lineage>
</organism>